<evidence type="ECO:0000313" key="2">
    <source>
        <dbReference type="EMBL" id="AOY84146.1"/>
    </source>
</evidence>
<dbReference type="Proteomes" id="UP000176944">
    <property type="component" value="Chromosome"/>
</dbReference>
<protein>
    <submittedName>
        <fullName evidence="2">DUF928 domain-containing protein</fullName>
    </submittedName>
</protein>
<feature type="region of interest" description="Disordered" evidence="1">
    <location>
        <begin position="33"/>
        <end position="54"/>
    </location>
</feature>
<evidence type="ECO:0000256" key="1">
    <source>
        <dbReference type="SAM" id="MobiDB-lite"/>
    </source>
</evidence>
<name>A0A1D9G900_MOOP1</name>
<evidence type="ECO:0000313" key="3">
    <source>
        <dbReference type="Proteomes" id="UP000176944"/>
    </source>
</evidence>
<organism evidence="2 3">
    <name type="scientific">Moorena producens (strain JHB)</name>
    <dbReference type="NCBI Taxonomy" id="1454205"/>
    <lineage>
        <taxon>Bacteria</taxon>
        <taxon>Bacillati</taxon>
        <taxon>Cyanobacteriota</taxon>
        <taxon>Cyanophyceae</taxon>
        <taxon>Coleofasciculales</taxon>
        <taxon>Coleofasciculaceae</taxon>
        <taxon>Moorena</taxon>
    </lineage>
</organism>
<sequence>MKSNKLAVRLPLCFTLLFLGMNLIHSLPTQAIGFRNTQNPRPERARGGASRGEDICFSDAKTTTSSVTPLMPATNLGLTVAKRPTLLVYVPQTSAKQAFLSFEDEQRNHHYQTFLRLPNQPGVMAVQLPPEAPPLKVGKNYQWSLVMICGEYLEPDSPEVTGWIRRVQANSTLMNQHTLKASLEKASLFAESGIWVDSVSTLADLRRAEPRNSVYRSHWEELLQSVGLNAIANQPLLNK</sequence>
<gene>
    <name evidence="2" type="ORF">BJP36_33690</name>
</gene>
<reference evidence="3" key="1">
    <citation type="submission" date="2016-10" db="EMBL/GenBank/DDBJ databases">
        <title>Comparative genomics uncovers the prolific and rare metabolic potential of the cyanobacterial genus Moorea.</title>
        <authorList>
            <person name="Leao T."/>
            <person name="Castelao G."/>
            <person name="Korobeynikov A."/>
            <person name="Monroe E.A."/>
            <person name="Podell S."/>
            <person name="Glukhov E."/>
            <person name="Allen E."/>
            <person name="Gerwick W.H."/>
            <person name="Gerwick L."/>
        </authorList>
    </citation>
    <scope>NUCLEOTIDE SEQUENCE [LARGE SCALE GENOMIC DNA]</scope>
    <source>
        <strain evidence="3">JHB</strain>
    </source>
</reference>
<feature type="compositionally biased region" description="Basic and acidic residues" evidence="1">
    <location>
        <begin position="41"/>
        <end position="54"/>
    </location>
</feature>
<proteinExistence type="predicted"/>
<dbReference type="EMBL" id="CP017708">
    <property type="protein sequence ID" value="AOY84146.1"/>
    <property type="molecule type" value="Genomic_DNA"/>
</dbReference>
<dbReference type="AlphaFoldDB" id="A0A1D9G900"/>
<dbReference type="Pfam" id="PF06051">
    <property type="entry name" value="DUF928"/>
    <property type="match status" value="1"/>
</dbReference>
<dbReference type="InterPro" id="IPR010328">
    <property type="entry name" value="DUF928"/>
</dbReference>
<accession>A0A1D9G900</accession>